<dbReference type="InterPro" id="IPR009091">
    <property type="entry name" value="RCC1/BLIP-II"/>
</dbReference>
<dbReference type="InterPro" id="IPR051210">
    <property type="entry name" value="Ub_ligase/GEF_domain"/>
</dbReference>
<gene>
    <name evidence="5" type="ORF">FDP41_000718</name>
</gene>
<evidence type="ECO:0000313" key="6">
    <source>
        <dbReference type="Proteomes" id="UP000444721"/>
    </source>
</evidence>
<dbReference type="Gene3D" id="3.30.710.10">
    <property type="entry name" value="Potassium Channel Kv1.1, Chain A"/>
    <property type="match status" value="1"/>
</dbReference>
<dbReference type="AlphaFoldDB" id="A0A6A5CHQ1"/>
<evidence type="ECO:0000256" key="2">
    <source>
        <dbReference type="PROSITE-ProRule" id="PRU00235"/>
    </source>
</evidence>
<dbReference type="Pfam" id="PF00415">
    <property type="entry name" value="RCC1"/>
    <property type="match status" value="1"/>
</dbReference>
<dbReference type="VEuPathDB" id="AmoebaDB:NfTy_031420"/>
<evidence type="ECO:0000256" key="1">
    <source>
        <dbReference type="ARBA" id="ARBA00022737"/>
    </source>
</evidence>
<dbReference type="PROSITE" id="PS50097">
    <property type="entry name" value="BTB"/>
    <property type="match status" value="1"/>
</dbReference>
<feature type="region of interest" description="Disordered" evidence="3">
    <location>
        <begin position="104"/>
        <end position="153"/>
    </location>
</feature>
<evidence type="ECO:0000256" key="3">
    <source>
        <dbReference type="SAM" id="MobiDB-lite"/>
    </source>
</evidence>
<feature type="region of interest" description="Disordered" evidence="3">
    <location>
        <begin position="958"/>
        <end position="978"/>
    </location>
</feature>
<dbReference type="PANTHER" id="PTHR22870:SF408">
    <property type="entry name" value="OS09G0560450 PROTEIN"/>
    <property type="match status" value="1"/>
</dbReference>
<evidence type="ECO:0000313" key="5">
    <source>
        <dbReference type="EMBL" id="KAF0984819.1"/>
    </source>
</evidence>
<proteinExistence type="predicted"/>
<dbReference type="Pfam" id="PF13540">
    <property type="entry name" value="RCC1_2"/>
    <property type="match status" value="2"/>
</dbReference>
<feature type="compositionally biased region" description="Polar residues" evidence="3">
    <location>
        <begin position="280"/>
        <end position="290"/>
    </location>
</feature>
<keyword evidence="1" id="KW-0677">Repeat</keyword>
<dbReference type="SUPFAM" id="SSF50985">
    <property type="entry name" value="RCC1/BLIP-II"/>
    <property type="match status" value="2"/>
</dbReference>
<dbReference type="OrthoDB" id="10256179at2759"/>
<organism evidence="5 6">
    <name type="scientific">Naegleria fowleri</name>
    <name type="common">Brain eating amoeba</name>
    <dbReference type="NCBI Taxonomy" id="5763"/>
    <lineage>
        <taxon>Eukaryota</taxon>
        <taxon>Discoba</taxon>
        <taxon>Heterolobosea</taxon>
        <taxon>Tetramitia</taxon>
        <taxon>Eutetramitia</taxon>
        <taxon>Vahlkampfiidae</taxon>
        <taxon>Naegleria</taxon>
    </lineage>
</organism>
<keyword evidence="6" id="KW-1185">Reference proteome</keyword>
<evidence type="ECO:0000259" key="4">
    <source>
        <dbReference type="PROSITE" id="PS50097"/>
    </source>
</evidence>
<dbReference type="VEuPathDB" id="AmoebaDB:FDP41_000718"/>
<dbReference type="PANTHER" id="PTHR22870">
    <property type="entry name" value="REGULATOR OF CHROMOSOME CONDENSATION"/>
    <property type="match status" value="1"/>
</dbReference>
<dbReference type="EMBL" id="VFQX01000002">
    <property type="protein sequence ID" value="KAF0984819.1"/>
    <property type="molecule type" value="Genomic_DNA"/>
</dbReference>
<feature type="repeat" description="RCC1" evidence="2">
    <location>
        <begin position="323"/>
        <end position="375"/>
    </location>
</feature>
<protein>
    <recommendedName>
        <fullName evidence="4">BTB domain-containing protein</fullName>
    </recommendedName>
</protein>
<dbReference type="GeneID" id="68107936"/>
<dbReference type="InterPro" id="IPR011333">
    <property type="entry name" value="SKP1/BTB/POZ_sf"/>
</dbReference>
<comment type="caution">
    <text evidence="5">The sequence shown here is derived from an EMBL/GenBank/DDBJ whole genome shotgun (WGS) entry which is preliminary data.</text>
</comment>
<dbReference type="VEuPathDB" id="AmoebaDB:NF0127460"/>
<feature type="region of interest" description="Disordered" evidence="3">
    <location>
        <begin position="13"/>
        <end position="39"/>
    </location>
</feature>
<dbReference type="PROSITE" id="PS50012">
    <property type="entry name" value="RCC1_3"/>
    <property type="match status" value="2"/>
</dbReference>
<dbReference type="RefSeq" id="XP_044569532.1">
    <property type="nucleotide sequence ID" value="XM_044710896.1"/>
</dbReference>
<name>A0A6A5CHQ1_NAEFO</name>
<dbReference type="SUPFAM" id="SSF54695">
    <property type="entry name" value="POZ domain"/>
    <property type="match status" value="1"/>
</dbReference>
<reference evidence="5 6" key="1">
    <citation type="journal article" date="2019" name="Sci. Rep.">
        <title>Nanopore sequencing improves the draft genome of the human pathogenic amoeba Naegleria fowleri.</title>
        <authorList>
            <person name="Liechti N."/>
            <person name="Schurch N."/>
            <person name="Bruggmann R."/>
            <person name="Wittwer M."/>
        </authorList>
    </citation>
    <scope>NUCLEOTIDE SEQUENCE [LARGE SCALE GENOMIC DNA]</scope>
    <source>
        <strain evidence="5 6">ATCC 30894</strain>
    </source>
</reference>
<feature type="repeat" description="RCC1" evidence="2">
    <location>
        <begin position="376"/>
        <end position="427"/>
    </location>
</feature>
<feature type="compositionally biased region" description="Low complexity" evidence="3">
    <location>
        <begin position="135"/>
        <end position="147"/>
    </location>
</feature>
<dbReference type="InterPro" id="IPR000408">
    <property type="entry name" value="Reg_chr_condens"/>
</dbReference>
<feature type="region of interest" description="Disordered" evidence="3">
    <location>
        <begin position="267"/>
        <end position="290"/>
    </location>
</feature>
<accession>A0A6A5CHQ1</accession>
<feature type="compositionally biased region" description="Low complexity" evidence="3">
    <location>
        <begin position="270"/>
        <end position="279"/>
    </location>
</feature>
<feature type="compositionally biased region" description="Acidic residues" evidence="3">
    <location>
        <begin position="108"/>
        <end position="119"/>
    </location>
</feature>
<dbReference type="OMA" id="SSGWFHL"/>
<dbReference type="InterPro" id="IPR000210">
    <property type="entry name" value="BTB/POZ_dom"/>
</dbReference>
<sequence>MLMPSSSEISAFNVIDDNERKNTTHTTRSSSSSSSSSHALLPPNYDASCLLFAAGKNKYGALGTGLNDFTNRMVPTRMVLFERKPLIGGGFVKYKGFLNRILENQGGSDDDNDRNDGEETVSAATTQNIHQHIDSTTTTTTSSPSSSEEQEQQQEYFIPTMIKKVVCGAYHCVMLSEGGEVFVCGFNSFKGVLTHADKLEVFQPLKFEKKVKLMSSGWFHLMILTEDDELYGIGLNSSGQLAVGDLNKRDTFTKIEIPKDFKHSEEENINESSMMESINTSSEEINNQSDSSDDIIHVETPHCISIKKICCQEHHSALISETGSLFVAGKNNMGELGIGKGSSRPAVKTFTKVEASFVAKDISFGKDHAVVLSQDGFIYVSGSNETGQIGLGNIKHVKRFTKIHLKIGYKVTKIACGFMHTTAICNVGGNILTAGSNLNGECGLGDRQKRTRFTLLKTNLIPKQISCGASLSLLLTDQYAYSCGINTDGRLATGDTAHFSAAYKKIKTMTTDIINRIACGAFASYFYFSHRKAILDSLPILSFPIRHYSWNKLHESVEIFGFEPLLKQVLPKFYTNVICNTNFLTTMNTFQISIVQLIIDCVQGHYQNKKKELIHFLSRLDFIQKLQLLYCLNHSECDVFVENVKRFVFLFLIEQTQEKFRDVKKDDVEFMSFLSEIETLMEYFEEKSNETNALPMQRNVPSTTSLLHKLYQFFSKRQQVQYFQSHPIHEQFNHGYLFSKLYNDATSSSDVKVIIDSKQMNMVHLHKTILSSASPVLEKMLGEEFGFSHEKDMLNLYDFESDTSDKQTTDTEIILKEKAIRGLLQSCYGVLKKQKSNSDDYNDISLVICMLYHGNILQMDHVIRFCCQKLSSVLSVDNFLVVCKWLMQFGDESFFARTNDGGTRSHNNQENPMMDIFQLLTQFAEMNSDELALKYKNHPSEWDNIPCIQSLLFKKSVKPPENSSNSSQQTHSKKCSIQ</sequence>
<dbReference type="PRINTS" id="PR00633">
    <property type="entry name" value="RCCNDNSATION"/>
</dbReference>
<dbReference type="CDD" id="cd18186">
    <property type="entry name" value="BTB_POZ_ZBTB_KLHL-like"/>
    <property type="match status" value="1"/>
</dbReference>
<feature type="domain" description="BTB" evidence="4">
    <location>
        <begin position="749"/>
        <end position="816"/>
    </location>
</feature>
<dbReference type="Gene3D" id="2.130.10.30">
    <property type="entry name" value="Regulator of chromosome condensation 1/beta-lactamase-inhibitor protein II"/>
    <property type="match status" value="2"/>
</dbReference>
<dbReference type="Proteomes" id="UP000444721">
    <property type="component" value="Unassembled WGS sequence"/>
</dbReference>
<feature type="compositionally biased region" description="Polar residues" evidence="3">
    <location>
        <begin position="961"/>
        <end position="970"/>
    </location>
</feature>